<dbReference type="Proteomes" id="UP000694871">
    <property type="component" value="Unplaced"/>
</dbReference>
<feature type="coiled-coil region" evidence="2">
    <location>
        <begin position="237"/>
        <end position="294"/>
    </location>
</feature>
<feature type="domain" description="Translin-associated factor X-interacting protein 1 N-terminal" evidence="3">
    <location>
        <begin position="58"/>
        <end position="169"/>
    </location>
</feature>
<evidence type="ECO:0000256" key="2">
    <source>
        <dbReference type="SAM" id="Coils"/>
    </source>
</evidence>
<reference evidence="5" key="1">
    <citation type="submission" date="2025-08" db="UniProtKB">
        <authorList>
            <consortium name="RefSeq"/>
        </authorList>
    </citation>
    <scope>IDENTIFICATION</scope>
</reference>
<sequence>MKKAQERSSSHVSSWPAYTPSHTILPKRKPCDCPELKSGAKSPVSLLTSKPRYLEMLESHLRTELLSLDLTKGRVQELRLQPYREVFELFMEEFKTYKPLLASIKKEYEAALAHLREKIYSLESVNAFLVTASDQCTQQILAFQEQEKVEIAQLKRDRIHLLKLIDQMKEEKCSLEIQVSKLRKAVAEENLRYLNERDARKLLLLDLNEMYRLKEEMKLTKVQDEKGEDPVTLTLALKTARRDLTKAQVELNTMKANYGDVVPRRDFESQENKYTDLLEKMTVLETDFQDLQEEYNTMLDVHRQIAEERDQFYNELINVQRTSTPRPDWDKCAEVISGGPDRWNALSEGKTSDQLVDVLLEDLGALILREKETFVPLGKSEKVPIYLRYDGMVRNKKLTKKEVVALLREIWREKITVDQQKGKRSSLSGFFLNYFQRKYGDTIAFDWTYTTYEMMKLYRSNEAMSLFYNILTGNLDEGVYHSQLQQLATLLKELTNVDSDNTGQLTSEQFIGALKSAFPLKSDEQIQELVDAAGCRPETPEEFIFYRLLFLEDEEGRPEPLVSKLKDQYINDKQTYLRDLRAELGNMYSQVCG</sequence>
<evidence type="ECO:0000313" key="4">
    <source>
        <dbReference type="Proteomes" id="UP000694871"/>
    </source>
</evidence>
<dbReference type="GeneID" id="107112766"/>
<dbReference type="RefSeq" id="XP_015269439.1">
    <property type="nucleotide sequence ID" value="XM_015413953.1"/>
</dbReference>
<accession>A0ABM1K6V2</accession>
<organism evidence="4 5">
    <name type="scientific">Gekko japonicus</name>
    <name type="common">Schlegel's Japanese gecko</name>
    <dbReference type="NCBI Taxonomy" id="146911"/>
    <lineage>
        <taxon>Eukaryota</taxon>
        <taxon>Metazoa</taxon>
        <taxon>Chordata</taxon>
        <taxon>Craniata</taxon>
        <taxon>Vertebrata</taxon>
        <taxon>Euteleostomi</taxon>
        <taxon>Lepidosauria</taxon>
        <taxon>Squamata</taxon>
        <taxon>Bifurcata</taxon>
        <taxon>Gekkota</taxon>
        <taxon>Gekkonidae</taxon>
        <taxon>Gekkoninae</taxon>
        <taxon>Gekko</taxon>
    </lineage>
</organism>
<evidence type="ECO:0000313" key="5">
    <source>
        <dbReference type="RefSeq" id="XP_015269439.1"/>
    </source>
</evidence>
<dbReference type="Pfam" id="PF15739">
    <property type="entry name" value="TSNAXIP1_N"/>
    <property type="match status" value="1"/>
</dbReference>
<gene>
    <name evidence="5" type="primary">TSNAXIP1</name>
</gene>
<keyword evidence="4" id="KW-1185">Reference proteome</keyword>
<dbReference type="InterPro" id="IPR032755">
    <property type="entry name" value="TSNAXIP1_N"/>
</dbReference>
<keyword evidence="1 2" id="KW-0175">Coiled coil</keyword>
<dbReference type="PANTHER" id="PTHR16306:SF0">
    <property type="entry name" value="TRANSLIN-ASSOCIATED FACTOR X-INTERACTING PROTEIN 1"/>
    <property type="match status" value="1"/>
</dbReference>
<evidence type="ECO:0000256" key="1">
    <source>
        <dbReference type="ARBA" id="ARBA00023054"/>
    </source>
</evidence>
<name>A0ABM1K6V2_GEKJA</name>
<proteinExistence type="predicted"/>
<evidence type="ECO:0000259" key="3">
    <source>
        <dbReference type="Pfam" id="PF15739"/>
    </source>
</evidence>
<dbReference type="PANTHER" id="PTHR16306">
    <property type="entry name" value="TRANSLIN-ASSOCIATED FACTOR X-INTERACTING PROTEIN 1"/>
    <property type="match status" value="1"/>
</dbReference>
<protein>
    <submittedName>
        <fullName evidence="5">Translin-associated factor X-interacting protein 1</fullName>
    </submittedName>
</protein>